<feature type="transmembrane region" description="Helical" evidence="1">
    <location>
        <begin position="64"/>
        <end position="87"/>
    </location>
</feature>
<name>A0A4Y8RC28_9HYPH</name>
<organism evidence="3 4">
    <name type="scientific">Jiella endophytica</name>
    <dbReference type="NCBI Taxonomy" id="2558362"/>
    <lineage>
        <taxon>Bacteria</taxon>
        <taxon>Pseudomonadati</taxon>
        <taxon>Pseudomonadota</taxon>
        <taxon>Alphaproteobacteria</taxon>
        <taxon>Hyphomicrobiales</taxon>
        <taxon>Aurantimonadaceae</taxon>
        <taxon>Jiella</taxon>
    </lineage>
</organism>
<feature type="transmembrane region" description="Helical" evidence="1">
    <location>
        <begin position="172"/>
        <end position="190"/>
    </location>
</feature>
<feature type="transmembrane region" description="Helical" evidence="1">
    <location>
        <begin position="138"/>
        <end position="160"/>
    </location>
</feature>
<keyword evidence="2" id="KW-0732">Signal</keyword>
<dbReference type="Proteomes" id="UP000298179">
    <property type="component" value="Unassembled WGS sequence"/>
</dbReference>
<comment type="caution">
    <text evidence="3">The sequence shown here is derived from an EMBL/GenBank/DDBJ whole genome shotgun (WGS) entry which is preliminary data.</text>
</comment>
<sequence length="191" mass="18859">MPKRTLLAAAAVLATPLPAFAHLNPAEHGSFLAGVSHPLTGLDHNVVMLLVGVWAATFRGSARFVIPAAFVGMMLVGFGLAMAGVTLPFVEPAILASVVAVGLLVALAVRVPALAAAAIVGVFAIFHGHAHGSELGAAVALSYAGGFALATAALHGAGLWLGSAAVRHAQPIAIRAAGLAGAAAGLMLFAA</sequence>
<keyword evidence="1" id="KW-0472">Membrane</keyword>
<dbReference type="Pfam" id="PF04955">
    <property type="entry name" value="HupE_UreJ"/>
    <property type="match status" value="1"/>
</dbReference>
<reference evidence="3 4" key="1">
    <citation type="submission" date="2019-03" db="EMBL/GenBank/DDBJ databases">
        <title>Jiella endophytica sp. nov., a novel endophytic bacterium isolated from root of Ficus microcarpa Linn. f.</title>
        <authorList>
            <person name="Tuo L."/>
        </authorList>
    </citation>
    <scope>NUCLEOTIDE SEQUENCE [LARGE SCALE GENOMIC DNA]</scope>
    <source>
        <strain evidence="3 4">CBS5Q-3</strain>
    </source>
</reference>
<evidence type="ECO:0000313" key="4">
    <source>
        <dbReference type="Proteomes" id="UP000298179"/>
    </source>
</evidence>
<evidence type="ECO:0000256" key="1">
    <source>
        <dbReference type="SAM" id="Phobius"/>
    </source>
</evidence>
<feature type="signal peptide" evidence="2">
    <location>
        <begin position="1"/>
        <end position="21"/>
    </location>
</feature>
<evidence type="ECO:0000256" key="2">
    <source>
        <dbReference type="SAM" id="SignalP"/>
    </source>
</evidence>
<evidence type="ECO:0000313" key="3">
    <source>
        <dbReference type="EMBL" id="TFF18752.1"/>
    </source>
</evidence>
<proteinExistence type="predicted"/>
<dbReference type="OrthoDB" id="9808192at2"/>
<feature type="transmembrane region" description="Helical" evidence="1">
    <location>
        <begin position="93"/>
        <end position="126"/>
    </location>
</feature>
<dbReference type="RefSeq" id="WP_134763892.1">
    <property type="nucleotide sequence ID" value="NZ_SOZD01000008.1"/>
</dbReference>
<dbReference type="InterPro" id="IPR007038">
    <property type="entry name" value="HupE_UreJ"/>
</dbReference>
<gene>
    <name evidence="3" type="ORF">E3C22_21260</name>
</gene>
<dbReference type="PIRSF" id="PIRSF016919">
    <property type="entry name" value="HupE_UreJ"/>
    <property type="match status" value="1"/>
</dbReference>
<keyword evidence="4" id="KW-1185">Reference proteome</keyword>
<accession>A0A4Y8RC28</accession>
<feature type="chain" id="PRO_5021466585" evidence="2">
    <location>
        <begin position="22"/>
        <end position="191"/>
    </location>
</feature>
<keyword evidence="1" id="KW-0812">Transmembrane</keyword>
<protein>
    <submittedName>
        <fullName evidence="3">HupE/UreJ family protein</fullName>
    </submittedName>
</protein>
<dbReference type="AlphaFoldDB" id="A0A4Y8RC28"/>
<keyword evidence="1" id="KW-1133">Transmembrane helix</keyword>
<dbReference type="EMBL" id="SOZD01000008">
    <property type="protein sequence ID" value="TFF18752.1"/>
    <property type="molecule type" value="Genomic_DNA"/>
</dbReference>